<evidence type="ECO:0000259" key="10">
    <source>
        <dbReference type="Pfam" id="PF24878"/>
    </source>
</evidence>
<keyword evidence="6 8" id="KW-1133">Transmembrane helix</keyword>
<evidence type="ECO:0000256" key="2">
    <source>
        <dbReference type="ARBA" id="ARBA00022475"/>
    </source>
</evidence>
<proteinExistence type="predicted"/>
<evidence type="ECO:0000256" key="6">
    <source>
        <dbReference type="ARBA" id="ARBA00022989"/>
    </source>
</evidence>
<evidence type="ECO:0000259" key="9">
    <source>
        <dbReference type="Pfam" id="PF13231"/>
    </source>
</evidence>
<feature type="transmembrane region" description="Helical" evidence="8">
    <location>
        <begin position="426"/>
        <end position="446"/>
    </location>
</feature>
<keyword evidence="4" id="KW-0808">Transferase</keyword>
<dbReference type="InterPro" id="IPR056785">
    <property type="entry name" value="YkcA/B-like_C"/>
</dbReference>
<feature type="transmembrane region" description="Helical" evidence="8">
    <location>
        <begin position="69"/>
        <end position="96"/>
    </location>
</feature>
<gene>
    <name evidence="11" type="ORF">GCM10022247_53230</name>
</gene>
<comment type="caution">
    <text evidence="11">The sequence shown here is derived from an EMBL/GenBank/DDBJ whole genome shotgun (WGS) entry which is preliminary data.</text>
</comment>
<protein>
    <submittedName>
        <fullName evidence="11">Glycosyltransferase family 39 protein</fullName>
    </submittedName>
</protein>
<feature type="transmembrane region" description="Helical" evidence="8">
    <location>
        <begin position="329"/>
        <end position="347"/>
    </location>
</feature>
<feature type="domain" description="Putative mannosyltransferase YkcA/B-like C-terminal" evidence="10">
    <location>
        <begin position="494"/>
        <end position="578"/>
    </location>
</feature>
<keyword evidence="7 8" id="KW-0472">Membrane</keyword>
<evidence type="ECO:0000256" key="1">
    <source>
        <dbReference type="ARBA" id="ARBA00004651"/>
    </source>
</evidence>
<dbReference type="InterPro" id="IPR050297">
    <property type="entry name" value="LipidA_mod_glycosyltrf_83"/>
</dbReference>
<feature type="transmembrane region" description="Helical" evidence="8">
    <location>
        <begin position="401"/>
        <end position="419"/>
    </location>
</feature>
<feature type="transmembrane region" description="Helical" evidence="8">
    <location>
        <begin position="353"/>
        <end position="371"/>
    </location>
</feature>
<evidence type="ECO:0000313" key="12">
    <source>
        <dbReference type="Proteomes" id="UP001501747"/>
    </source>
</evidence>
<sequence length="598" mass="62918">MRFRLPAILALAAVLHAWGLWAWGWGNSYYTAAVRSMSSGFVNFLFGAFDQAGVVTVDKPPFSLWPQVISTWIFGLHGWSVLLPQAIFGVAAVFLLHRTVRIWAGENAALLAALVLALTPITVVIDRDNNPDTLLVLFLVGAAYAITRAVQPDITSGSATKWLLLAAFFVGCGFNTKMLAAWIVVPALVAAYLAGSTAPWRRRITDTLAAGGVLLASSLWWVALVDLWPGEKPYIGGSTNGTALDLVIGYNGLARILGMGGGGPEGFPGGQEMPKALRNMMMGGDPGLGRMFNESMGGQISWLLPAALVILVGVAAARLRLPAHQRAGWVLWGGWLLVNGLVFSFAGGIFHSYYTTALAPPIAALIGAGVVAAQRVRFGIPVLAVITAAWALVVVYRTPEWNAWVGPVVAVLAVATFFVGKRATALVGVTALLLAPAVWSASAAFGPPPANASLPSAGPQSTVDLHELMRPEVGGGNWTNKGDLTEEQRKVLDHASARSGGARISLAVDGGAIMASNFVLNSSRVVVGFGGFMGADPAPTTSELAGWVRRGELRFVLGSPMPGRGGEAASRMAWVRANCTVVPHAEYGGTTSTLYDCR</sequence>
<organism evidence="11 12">
    <name type="scientific">Allokutzneria multivorans</name>
    <dbReference type="NCBI Taxonomy" id="1142134"/>
    <lineage>
        <taxon>Bacteria</taxon>
        <taxon>Bacillati</taxon>
        <taxon>Actinomycetota</taxon>
        <taxon>Actinomycetes</taxon>
        <taxon>Pseudonocardiales</taxon>
        <taxon>Pseudonocardiaceae</taxon>
        <taxon>Allokutzneria</taxon>
    </lineage>
</organism>
<feature type="transmembrane region" description="Helical" evidence="8">
    <location>
        <begin position="378"/>
        <end position="395"/>
    </location>
</feature>
<keyword evidence="5 8" id="KW-0812">Transmembrane</keyword>
<dbReference type="InterPro" id="IPR038731">
    <property type="entry name" value="RgtA/B/C-like"/>
</dbReference>
<dbReference type="PANTHER" id="PTHR33908:SF3">
    <property type="entry name" value="UNDECAPRENYL PHOSPHATE-ALPHA-4-AMINO-4-DEOXY-L-ARABINOSE ARABINOSYL TRANSFERASE"/>
    <property type="match status" value="1"/>
</dbReference>
<dbReference type="Proteomes" id="UP001501747">
    <property type="component" value="Unassembled WGS sequence"/>
</dbReference>
<dbReference type="Pfam" id="PF13231">
    <property type="entry name" value="PMT_2"/>
    <property type="match status" value="1"/>
</dbReference>
<feature type="domain" description="Glycosyltransferase RgtA/B/C/D-like" evidence="9">
    <location>
        <begin position="58"/>
        <end position="221"/>
    </location>
</feature>
<dbReference type="PANTHER" id="PTHR33908">
    <property type="entry name" value="MANNOSYLTRANSFERASE YKCB-RELATED"/>
    <property type="match status" value="1"/>
</dbReference>
<dbReference type="RefSeq" id="WP_344880128.1">
    <property type="nucleotide sequence ID" value="NZ_BAABAL010000018.1"/>
</dbReference>
<accession>A0ABP7T8H7</accession>
<keyword evidence="12" id="KW-1185">Reference proteome</keyword>
<feature type="transmembrane region" description="Helical" evidence="8">
    <location>
        <begin position="162"/>
        <end position="195"/>
    </location>
</feature>
<keyword evidence="2" id="KW-1003">Cell membrane</keyword>
<evidence type="ECO:0000256" key="3">
    <source>
        <dbReference type="ARBA" id="ARBA00022676"/>
    </source>
</evidence>
<evidence type="ECO:0000313" key="11">
    <source>
        <dbReference type="EMBL" id="GAA4022357.1"/>
    </source>
</evidence>
<comment type="subcellular location">
    <subcellularLocation>
        <location evidence="1">Cell membrane</location>
        <topology evidence="1">Multi-pass membrane protein</topology>
    </subcellularLocation>
</comment>
<evidence type="ECO:0000256" key="5">
    <source>
        <dbReference type="ARBA" id="ARBA00022692"/>
    </source>
</evidence>
<dbReference type="EMBL" id="BAABAL010000018">
    <property type="protein sequence ID" value="GAA4022357.1"/>
    <property type="molecule type" value="Genomic_DNA"/>
</dbReference>
<reference evidence="12" key="1">
    <citation type="journal article" date="2019" name="Int. J. Syst. Evol. Microbiol.">
        <title>The Global Catalogue of Microorganisms (GCM) 10K type strain sequencing project: providing services to taxonomists for standard genome sequencing and annotation.</title>
        <authorList>
            <consortium name="The Broad Institute Genomics Platform"/>
            <consortium name="The Broad Institute Genome Sequencing Center for Infectious Disease"/>
            <person name="Wu L."/>
            <person name="Ma J."/>
        </authorList>
    </citation>
    <scope>NUCLEOTIDE SEQUENCE [LARGE SCALE GENOMIC DNA]</scope>
    <source>
        <strain evidence="12">JCM 17342</strain>
    </source>
</reference>
<evidence type="ECO:0000256" key="8">
    <source>
        <dbReference type="SAM" id="Phobius"/>
    </source>
</evidence>
<keyword evidence="3" id="KW-0328">Glycosyltransferase</keyword>
<name>A0ABP7T8H7_9PSEU</name>
<evidence type="ECO:0000256" key="7">
    <source>
        <dbReference type="ARBA" id="ARBA00023136"/>
    </source>
</evidence>
<feature type="transmembrane region" description="Helical" evidence="8">
    <location>
        <begin position="108"/>
        <end position="126"/>
    </location>
</feature>
<feature type="transmembrane region" description="Helical" evidence="8">
    <location>
        <begin position="300"/>
        <end position="317"/>
    </location>
</feature>
<feature type="transmembrane region" description="Helical" evidence="8">
    <location>
        <begin position="207"/>
        <end position="224"/>
    </location>
</feature>
<dbReference type="Pfam" id="PF24878">
    <property type="entry name" value="YkcB_C"/>
    <property type="match status" value="1"/>
</dbReference>
<evidence type="ECO:0000256" key="4">
    <source>
        <dbReference type="ARBA" id="ARBA00022679"/>
    </source>
</evidence>